<dbReference type="EMBL" id="AY506529">
    <property type="protein sequence ID" value="AAR91140.1"/>
    <property type="molecule type" value="Genomic_DNA"/>
</dbReference>
<dbReference type="GeneID" id="4055874"/>
<dbReference type="Proteomes" id="UP000007305">
    <property type="component" value="Mitochondrion"/>
</dbReference>
<dbReference type="InParanoid" id="Q6R9F8"/>
<name>Q6R9F8_MAIZE</name>
<reference evidence="1 2" key="1">
    <citation type="journal article" date="2004" name="Plant Physiol.">
        <title>Sequence and comparative analysis of the maize NB mitochondrial genome.</title>
        <authorList>
            <person name="Clifton S.W."/>
            <person name="Minx P."/>
            <person name="Fauron C.M.-R."/>
            <person name="Gibson M."/>
            <person name="Allen J.O."/>
            <person name="Sun H."/>
            <person name="Thompson M."/>
            <person name="Barbazuk W.B."/>
            <person name="Kanuganti S."/>
            <person name="Tayloe C."/>
            <person name="Meyer L."/>
            <person name="Wilson R.K."/>
            <person name="Newton K.J."/>
        </authorList>
    </citation>
    <scope>NUCLEOTIDE SEQUENCE</scope>
    <source>
        <strain evidence="2">cv. B37N</strain>
    </source>
</reference>
<accession>Q6R9F8</accession>
<evidence type="ECO:0000313" key="1">
    <source>
        <dbReference type="EMBL" id="AAR91140.1"/>
    </source>
</evidence>
<dbReference type="RefSeq" id="YP_588350.1">
    <property type="nucleotide sequence ID" value="NC_007982.1"/>
</dbReference>
<protein>
    <submittedName>
        <fullName evidence="1">Uncharacterized protein orf115-d</fullName>
    </submittedName>
</protein>
<organism evidence="1 2">
    <name type="scientific">Zea mays</name>
    <name type="common">Maize</name>
    <dbReference type="NCBI Taxonomy" id="4577"/>
    <lineage>
        <taxon>Eukaryota</taxon>
        <taxon>Viridiplantae</taxon>
        <taxon>Streptophyta</taxon>
        <taxon>Embryophyta</taxon>
        <taxon>Tracheophyta</taxon>
        <taxon>Spermatophyta</taxon>
        <taxon>Magnoliopsida</taxon>
        <taxon>Liliopsida</taxon>
        <taxon>Poales</taxon>
        <taxon>Poaceae</taxon>
        <taxon>PACMAD clade</taxon>
        <taxon>Panicoideae</taxon>
        <taxon>Andropogonodae</taxon>
        <taxon>Andropogoneae</taxon>
        <taxon>Tripsacinae</taxon>
        <taxon>Zea</taxon>
    </lineage>
</organism>
<dbReference type="STRING" id="4577.Q6R9F8"/>
<geneLocation type="mitochondrion" evidence="1"/>
<gene>
    <name evidence="1" type="primary">orf115-d</name>
</gene>
<proteinExistence type="predicted"/>
<sequence length="115" mass="13617">MVLRRIRLIKARMTTASIIKCCFTQLIPCSFLSIKHILYPGLVGIYKYRGHHYQLLGSRVGKKCGKVGFFRCEYRCFSPLETGKTFKSLFHYFHFYLVMYKAYSVDLAFDYFKLK</sequence>
<dbReference type="AlphaFoldDB" id="Q6R9F8"/>
<keyword evidence="2" id="KW-1185">Reference proteome</keyword>
<evidence type="ECO:0000313" key="2">
    <source>
        <dbReference type="Proteomes" id="UP000007305"/>
    </source>
</evidence>
<keyword evidence="1" id="KW-0496">Mitochondrion</keyword>